<evidence type="ECO:0000313" key="1">
    <source>
        <dbReference type="EMBL" id="GBM37207.1"/>
    </source>
</evidence>
<evidence type="ECO:0000313" key="2">
    <source>
        <dbReference type="Proteomes" id="UP000499080"/>
    </source>
</evidence>
<organism evidence="1 2">
    <name type="scientific">Araneus ventricosus</name>
    <name type="common">Orbweaver spider</name>
    <name type="synonym">Epeira ventricosa</name>
    <dbReference type="NCBI Taxonomy" id="182803"/>
    <lineage>
        <taxon>Eukaryota</taxon>
        <taxon>Metazoa</taxon>
        <taxon>Ecdysozoa</taxon>
        <taxon>Arthropoda</taxon>
        <taxon>Chelicerata</taxon>
        <taxon>Arachnida</taxon>
        <taxon>Araneae</taxon>
        <taxon>Araneomorphae</taxon>
        <taxon>Entelegynae</taxon>
        <taxon>Araneoidea</taxon>
        <taxon>Araneidae</taxon>
        <taxon>Araneus</taxon>
    </lineage>
</organism>
<name>A0A4Y2F886_ARAVE</name>
<dbReference type="OrthoDB" id="6422898at2759"/>
<protein>
    <submittedName>
        <fullName evidence="1">Uncharacterized protein</fullName>
    </submittedName>
</protein>
<reference evidence="1 2" key="1">
    <citation type="journal article" date="2019" name="Sci. Rep.">
        <title>Orb-weaving spider Araneus ventricosus genome elucidates the spidroin gene catalogue.</title>
        <authorList>
            <person name="Kono N."/>
            <person name="Nakamura H."/>
            <person name="Ohtoshi R."/>
            <person name="Moran D.A.P."/>
            <person name="Shinohara A."/>
            <person name="Yoshida Y."/>
            <person name="Fujiwara M."/>
            <person name="Mori M."/>
            <person name="Tomita M."/>
            <person name="Arakawa K."/>
        </authorList>
    </citation>
    <scope>NUCLEOTIDE SEQUENCE [LARGE SCALE GENOMIC DNA]</scope>
</reference>
<proteinExistence type="predicted"/>
<gene>
    <name evidence="1" type="ORF">AVEN_14975_1</name>
</gene>
<dbReference type="AlphaFoldDB" id="A0A4Y2F886"/>
<dbReference type="EMBL" id="BGPR01000831">
    <property type="protein sequence ID" value="GBM37207.1"/>
    <property type="molecule type" value="Genomic_DNA"/>
</dbReference>
<comment type="caution">
    <text evidence="1">The sequence shown here is derived from an EMBL/GenBank/DDBJ whole genome shotgun (WGS) entry which is preliminary data.</text>
</comment>
<sequence length="472" mass="54198">MQYFPDNSPNHFRTKLSRPISLNGEWECCLSEVTLPGKYFTIQARYNDSYSVTREIEIPDETLLSTFNIPLYNENHDDFIAGFNENMKSVFTDPSLVFVLTNKKKQIKVELKEGFDWIITAETGNQLLRVLGLDPNKTRTIPNKPGGFIVFRTYQAPNREVFKNQNIQLIAKNPILHDIFEIQLKDGNLLEQIELQLNEQGLTNEVQLSESNGQLIVTVRFNIKIEFKRNSCPRLMNALNIIDDAYTIFGENSRMQFPYTRPTESIEGESFRVLAYKTFPTTRKETKTKTLLIPSGMYQTAQDLFKEFQFITLKLSSDSRVRLQVPSHTSVTFGEKLRDMLGFTQDTFEHGDYKAEYVLELRAGITEIYVYCDIIAPSLVGDSLASILKIIPIANEHNEQIVKNFSVPLYFRVKKQFFDSVELILKTSSGSDVKFISGKTNVVLSFRKKNYINSVKSNAVFRVMNNHGEARS</sequence>
<dbReference type="Proteomes" id="UP000499080">
    <property type="component" value="Unassembled WGS sequence"/>
</dbReference>
<keyword evidence="2" id="KW-1185">Reference proteome</keyword>
<accession>A0A4Y2F886</accession>